<dbReference type="RefSeq" id="WP_152897842.1">
    <property type="nucleotide sequence ID" value="NZ_WHUV01000002.1"/>
</dbReference>
<organism evidence="5 6">
    <name type="scientific">Pseudomonas piscis</name>
    <dbReference type="NCBI Taxonomy" id="2614538"/>
    <lineage>
        <taxon>Bacteria</taxon>
        <taxon>Pseudomonadati</taxon>
        <taxon>Pseudomonadota</taxon>
        <taxon>Gammaproteobacteria</taxon>
        <taxon>Pseudomonadales</taxon>
        <taxon>Pseudomonadaceae</taxon>
        <taxon>Pseudomonas</taxon>
    </lineage>
</organism>
<keyword evidence="3" id="KW-0732">Signal</keyword>
<feature type="signal peptide" evidence="3">
    <location>
        <begin position="1"/>
        <end position="19"/>
    </location>
</feature>
<dbReference type="Gene3D" id="2.130.10.10">
    <property type="entry name" value="YVTN repeat-like/Quinoprotein amine dehydrogenase"/>
    <property type="match status" value="2"/>
</dbReference>
<dbReference type="InterPro" id="IPR015943">
    <property type="entry name" value="WD40/YVTN_repeat-like_dom_sf"/>
</dbReference>
<reference evidence="5 6" key="1">
    <citation type="submission" date="2019-10" db="EMBL/GenBank/DDBJ databases">
        <title>Pseudomonas dajingensis sp. nov., isolated from the profound head ulcers of farmed Murray cod (Maccullochella peelii peelii).</title>
        <authorList>
            <person name="Liu Y."/>
        </authorList>
    </citation>
    <scope>NUCLEOTIDE SEQUENCE [LARGE SCALE GENOMIC DNA]</scope>
    <source>
        <strain evidence="5 6">MC042</strain>
    </source>
</reference>
<dbReference type="GO" id="GO:0009523">
    <property type="term" value="C:photosystem II"/>
    <property type="evidence" value="ECO:0007669"/>
    <property type="project" value="UniProtKB-KW"/>
</dbReference>
<evidence type="ECO:0000313" key="5">
    <source>
        <dbReference type="EMBL" id="MQA54302.1"/>
    </source>
</evidence>
<evidence type="ECO:0000256" key="1">
    <source>
        <dbReference type="ARBA" id="ARBA00022531"/>
    </source>
</evidence>
<comment type="caution">
    <text evidence="5">The sequence shown here is derived from an EMBL/GenBank/DDBJ whole genome shotgun (WGS) entry which is preliminary data.</text>
</comment>
<name>A0A7X1U4C4_9PSED</name>
<dbReference type="SUPFAM" id="SSF110296">
    <property type="entry name" value="Oligoxyloglucan reducing end-specific cellobiohydrolase"/>
    <property type="match status" value="1"/>
</dbReference>
<keyword evidence="1" id="KW-0602">Photosynthesis</keyword>
<dbReference type="PANTHER" id="PTHR47199:SF2">
    <property type="entry name" value="PHOTOSYSTEM II STABILITY_ASSEMBLY FACTOR HCF136, CHLOROPLASTIC"/>
    <property type="match status" value="1"/>
</dbReference>
<feature type="domain" description="Photosynthesis system II assembly factor Ycf48/Hcf136-like" evidence="4">
    <location>
        <begin position="147"/>
        <end position="268"/>
    </location>
</feature>
<dbReference type="Pfam" id="PF14870">
    <property type="entry name" value="PSII_BNR"/>
    <property type="match status" value="2"/>
</dbReference>
<dbReference type="Proteomes" id="UP000486534">
    <property type="component" value="Unassembled WGS sequence"/>
</dbReference>
<evidence type="ECO:0000313" key="6">
    <source>
        <dbReference type="Proteomes" id="UP000486534"/>
    </source>
</evidence>
<gene>
    <name evidence="5" type="ORF">GDH07_13380</name>
</gene>
<evidence type="ECO:0000259" key="4">
    <source>
        <dbReference type="Pfam" id="PF14870"/>
    </source>
</evidence>
<dbReference type="InterPro" id="IPR028203">
    <property type="entry name" value="PSII_CF48-like_dom"/>
</dbReference>
<feature type="domain" description="Photosynthesis system II assembly factor Ycf48/Hcf136-like" evidence="4">
    <location>
        <begin position="66"/>
        <end position="120"/>
    </location>
</feature>
<dbReference type="EMBL" id="WHUV01000002">
    <property type="protein sequence ID" value="MQA54302.1"/>
    <property type="molecule type" value="Genomic_DNA"/>
</dbReference>
<proteinExistence type="predicted"/>
<accession>A0A7X1U4C4</accession>
<dbReference type="PANTHER" id="PTHR47199">
    <property type="entry name" value="PHOTOSYSTEM II STABILITY/ASSEMBLY FACTOR HCF136, CHLOROPLASTIC"/>
    <property type="match status" value="1"/>
</dbReference>
<protein>
    <recommendedName>
        <fullName evidence="4">Photosynthesis system II assembly factor Ycf48/Hcf136-like domain-containing protein</fullName>
    </recommendedName>
</protein>
<dbReference type="AlphaFoldDB" id="A0A7X1U4C4"/>
<keyword evidence="2" id="KW-0604">Photosystem II</keyword>
<evidence type="ECO:0000256" key="2">
    <source>
        <dbReference type="ARBA" id="ARBA00023276"/>
    </source>
</evidence>
<evidence type="ECO:0000256" key="3">
    <source>
        <dbReference type="SAM" id="SignalP"/>
    </source>
</evidence>
<sequence length="343" mass="36069">MLLRLGLFIAGLYLSIAQAAPVLPALERPAQTLREIPSASLQSIASAASRLVAVGERGVIVISDDQAHSWQQVDSPVSVGLTSVRFVDSRHGWATGHGAVVLATTDGGSTWARQLDGNQAAQQLLAAAGSGAGPAVEEAERMVADGADKPLLDLWFFDAQHGIVVGAYGLAFETLDGGQHWQGISSRFPGGSDRHLYAIRARGNEVLVAGESGTLLYSNDRGRTFRRCAVPYEGSFFTAQISASGELLVAGLRGNLWKSSDAGEHWSRVPALGSDSIVASAVDAQGQVLLANQGGSLMRLEHDHLLRLPGQLPPLNGILALDNGESVVASVRGVFLVKKVSLK</sequence>
<dbReference type="GO" id="GO:0015979">
    <property type="term" value="P:photosynthesis"/>
    <property type="evidence" value="ECO:0007669"/>
    <property type="project" value="UniProtKB-KW"/>
</dbReference>
<feature type="chain" id="PRO_5030669293" description="Photosynthesis system II assembly factor Ycf48/Hcf136-like domain-containing protein" evidence="3">
    <location>
        <begin position="20"/>
        <end position="343"/>
    </location>
</feature>